<dbReference type="GO" id="GO:0005737">
    <property type="term" value="C:cytoplasm"/>
    <property type="evidence" value="ECO:0007669"/>
    <property type="project" value="TreeGrafter"/>
</dbReference>
<dbReference type="PRINTS" id="PR00597">
    <property type="entry name" value="GELSOLIN"/>
</dbReference>
<gene>
    <name evidence="3" type="ORF">ACOC_LOCUS6866</name>
</gene>
<dbReference type="Pfam" id="PF00626">
    <property type="entry name" value="Gelsolin"/>
    <property type="match status" value="4"/>
</dbReference>
<dbReference type="GO" id="GO:0051016">
    <property type="term" value="P:barbed-end actin filament capping"/>
    <property type="evidence" value="ECO:0007669"/>
    <property type="project" value="TreeGrafter"/>
</dbReference>
<feature type="domain" description="Gelsolin-like" evidence="2">
    <location>
        <begin position="172"/>
        <end position="213"/>
    </location>
</feature>
<dbReference type="Gene3D" id="3.40.20.10">
    <property type="entry name" value="Severin"/>
    <property type="match status" value="4"/>
</dbReference>
<dbReference type="OMA" id="TQWASSW"/>
<name>A0A158PHX2_ANGCS</name>
<dbReference type="GO" id="GO:0008154">
    <property type="term" value="P:actin polymerization or depolymerization"/>
    <property type="evidence" value="ECO:0007669"/>
    <property type="project" value="TreeGrafter"/>
</dbReference>
<evidence type="ECO:0000313" key="3">
    <source>
        <dbReference type="EMBL" id="VDM58451.1"/>
    </source>
</evidence>
<dbReference type="CDD" id="cd11289">
    <property type="entry name" value="gelsolin_S2_like"/>
    <property type="match status" value="1"/>
</dbReference>
<dbReference type="InterPro" id="IPR029006">
    <property type="entry name" value="ADF-H/Gelsolin-like_dom_sf"/>
</dbReference>
<dbReference type="STRING" id="334426.A0A158PHX2"/>
<protein>
    <submittedName>
        <fullName evidence="5">Gelsolin repeat protein</fullName>
    </submittedName>
</protein>
<dbReference type="GO" id="GO:0015629">
    <property type="term" value="C:actin cytoskeleton"/>
    <property type="evidence" value="ECO:0007669"/>
    <property type="project" value="TreeGrafter"/>
</dbReference>
<dbReference type="GO" id="GO:0051015">
    <property type="term" value="F:actin filament binding"/>
    <property type="evidence" value="ECO:0007669"/>
    <property type="project" value="InterPro"/>
</dbReference>
<accession>A0A158PHX2</accession>
<evidence type="ECO:0000259" key="2">
    <source>
        <dbReference type="Pfam" id="PF00626"/>
    </source>
</evidence>
<evidence type="ECO:0000256" key="1">
    <source>
        <dbReference type="ARBA" id="ARBA00022737"/>
    </source>
</evidence>
<reference evidence="3 4" key="2">
    <citation type="submission" date="2018-11" db="EMBL/GenBank/DDBJ databases">
        <authorList>
            <consortium name="Pathogen Informatics"/>
        </authorList>
    </citation>
    <scope>NUCLEOTIDE SEQUENCE [LARGE SCALE GENOMIC DNA]</scope>
    <source>
        <strain evidence="3 4">Costa Rica</strain>
    </source>
</reference>
<evidence type="ECO:0000313" key="5">
    <source>
        <dbReference type="WBParaSite" id="ACOC_0000686501-mRNA-1"/>
    </source>
</evidence>
<dbReference type="PANTHER" id="PTHR11977">
    <property type="entry name" value="VILLIN"/>
    <property type="match status" value="1"/>
</dbReference>
<sequence length="454" mass="51330">MPSEAIDLSKVGKKEGLEIWRVNSFSTLTVILLKKSLFIVPGASRTQKFKLEPVLKTQYGEFYTGDAYVCLHSKNRDEWHIHFWIGEEATTDEMGTAAITTVEIDQALNGLPVQHREIQNHESSLFLSYFPNGIRYLKGGYESGYRHVEDMYKNWKPKLFHCKGKRNVRCIQIDLNVESLNLGDVFILDMGKDIYVWMPPDSGRLERIKARTSNGMSIAKDIALSERQGRCNVHIIDSDWDKNEEFFSHFGGTKVTDFAIYAKAWPAFLLCRVSDALGTTKVTKVPQVKQKELNTNDAFILDTVNGGIFVWIGKNCTLGERCNAILWGEKYLKEKAPLFQKLPSWSQITTVFEGSEPSTFTQWFAQWVDAKEKKAFKPRLFQVSDSNGRLVVEEIENFDQESLDGDDVMIVDALSSIFVWVGAGASLNEKEGALSTAKVLTHSCISFETALSSI</sequence>
<dbReference type="GO" id="GO:0005546">
    <property type="term" value="F:phosphatidylinositol-4,5-bisphosphate binding"/>
    <property type="evidence" value="ECO:0007669"/>
    <property type="project" value="TreeGrafter"/>
</dbReference>
<dbReference type="PANTHER" id="PTHR11977:SF123">
    <property type="entry name" value="GELSOLIN"/>
    <property type="match status" value="1"/>
</dbReference>
<keyword evidence="1" id="KW-0677">Repeat</keyword>
<reference evidence="5" key="1">
    <citation type="submission" date="2016-04" db="UniProtKB">
        <authorList>
            <consortium name="WormBaseParasite"/>
        </authorList>
    </citation>
    <scope>IDENTIFICATION</scope>
</reference>
<evidence type="ECO:0000313" key="4">
    <source>
        <dbReference type="Proteomes" id="UP000267027"/>
    </source>
</evidence>
<feature type="domain" description="Gelsolin-like" evidence="2">
    <location>
        <begin position="49"/>
        <end position="127"/>
    </location>
</feature>
<feature type="domain" description="Gelsolin-like" evidence="2">
    <location>
        <begin position="281"/>
        <end position="360"/>
    </location>
</feature>
<dbReference type="WBParaSite" id="ACOC_0000686501-mRNA-1">
    <property type="protein sequence ID" value="ACOC_0000686501-mRNA-1"/>
    <property type="gene ID" value="ACOC_0000686501"/>
</dbReference>
<dbReference type="InterPro" id="IPR007123">
    <property type="entry name" value="Gelsolin-like_dom"/>
</dbReference>
<organism evidence="5">
    <name type="scientific">Angiostrongylus costaricensis</name>
    <name type="common">Nematode worm</name>
    <dbReference type="NCBI Taxonomy" id="334426"/>
    <lineage>
        <taxon>Eukaryota</taxon>
        <taxon>Metazoa</taxon>
        <taxon>Ecdysozoa</taxon>
        <taxon>Nematoda</taxon>
        <taxon>Chromadorea</taxon>
        <taxon>Rhabditida</taxon>
        <taxon>Rhabditina</taxon>
        <taxon>Rhabditomorpha</taxon>
        <taxon>Strongyloidea</taxon>
        <taxon>Metastrongylidae</taxon>
        <taxon>Angiostrongylus</taxon>
    </lineage>
</organism>
<keyword evidence="4" id="KW-1185">Reference proteome</keyword>
<dbReference type="AlphaFoldDB" id="A0A158PHX2"/>
<dbReference type="SMART" id="SM00262">
    <property type="entry name" value="GEL"/>
    <property type="match status" value="4"/>
</dbReference>
<feature type="domain" description="Gelsolin-like" evidence="2">
    <location>
        <begin position="391"/>
        <end position="440"/>
    </location>
</feature>
<dbReference type="Proteomes" id="UP000267027">
    <property type="component" value="Unassembled WGS sequence"/>
</dbReference>
<dbReference type="OrthoDB" id="6375767at2759"/>
<dbReference type="EMBL" id="UYYA01003984">
    <property type="protein sequence ID" value="VDM58451.1"/>
    <property type="molecule type" value="Genomic_DNA"/>
</dbReference>
<dbReference type="SUPFAM" id="SSF55753">
    <property type="entry name" value="Actin depolymerizing proteins"/>
    <property type="match status" value="4"/>
</dbReference>
<dbReference type="InterPro" id="IPR007122">
    <property type="entry name" value="Villin/Gelsolin"/>
</dbReference>
<dbReference type="CDD" id="cd11290">
    <property type="entry name" value="gelsolin_S1_like"/>
    <property type="match status" value="1"/>
</dbReference>
<dbReference type="GO" id="GO:0051014">
    <property type="term" value="P:actin filament severing"/>
    <property type="evidence" value="ECO:0007669"/>
    <property type="project" value="TreeGrafter"/>
</dbReference>
<proteinExistence type="predicted"/>